<evidence type="ECO:0000313" key="2">
    <source>
        <dbReference type="EMBL" id="KAH6677924.1"/>
    </source>
</evidence>
<evidence type="ECO:0000313" key="3">
    <source>
        <dbReference type="Proteomes" id="UP000770015"/>
    </source>
</evidence>
<keyword evidence="3" id="KW-1185">Reference proteome</keyword>
<feature type="compositionally biased region" description="Polar residues" evidence="1">
    <location>
        <begin position="145"/>
        <end position="155"/>
    </location>
</feature>
<gene>
    <name evidence="2" type="ORF">F5X68DRAFT_37020</name>
</gene>
<proteinExistence type="predicted"/>
<evidence type="ECO:0000256" key="1">
    <source>
        <dbReference type="SAM" id="MobiDB-lite"/>
    </source>
</evidence>
<dbReference type="AlphaFoldDB" id="A0A9P8V5X6"/>
<name>A0A9P8V5X6_9PEZI</name>
<sequence>MTDLPLCAAVRRLSAGKCWCWCWVEMGEGLGLGKQSGIMARDQKLMSSWPNCIASSILLPTFTAIMPTVVGAPWMQLVFYNMYRTTPVIMMQSTPVTIALLCQTWIQPNTQITSPSTPPFQVHHFPLRQTSRSPPPTSPKHVTSPEGQAQTRPPH</sequence>
<organism evidence="2 3">
    <name type="scientific">Plectosphaerella plurivora</name>
    <dbReference type="NCBI Taxonomy" id="936078"/>
    <lineage>
        <taxon>Eukaryota</taxon>
        <taxon>Fungi</taxon>
        <taxon>Dikarya</taxon>
        <taxon>Ascomycota</taxon>
        <taxon>Pezizomycotina</taxon>
        <taxon>Sordariomycetes</taxon>
        <taxon>Hypocreomycetidae</taxon>
        <taxon>Glomerellales</taxon>
        <taxon>Plectosphaerellaceae</taxon>
        <taxon>Plectosphaerella</taxon>
    </lineage>
</organism>
<reference evidence="2" key="1">
    <citation type="journal article" date="2021" name="Nat. Commun.">
        <title>Genetic determinants of endophytism in the Arabidopsis root mycobiome.</title>
        <authorList>
            <person name="Mesny F."/>
            <person name="Miyauchi S."/>
            <person name="Thiergart T."/>
            <person name="Pickel B."/>
            <person name="Atanasova L."/>
            <person name="Karlsson M."/>
            <person name="Huettel B."/>
            <person name="Barry K.W."/>
            <person name="Haridas S."/>
            <person name="Chen C."/>
            <person name="Bauer D."/>
            <person name="Andreopoulos W."/>
            <person name="Pangilinan J."/>
            <person name="LaButti K."/>
            <person name="Riley R."/>
            <person name="Lipzen A."/>
            <person name="Clum A."/>
            <person name="Drula E."/>
            <person name="Henrissat B."/>
            <person name="Kohler A."/>
            <person name="Grigoriev I.V."/>
            <person name="Martin F.M."/>
            <person name="Hacquard S."/>
        </authorList>
    </citation>
    <scope>NUCLEOTIDE SEQUENCE</scope>
    <source>
        <strain evidence="2">MPI-SDFR-AT-0117</strain>
    </source>
</reference>
<protein>
    <submittedName>
        <fullName evidence="2">Uncharacterized protein</fullName>
    </submittedName>
</protein>
<comment type="caution">
    <text evidence="2">The sequence shown here is derived from an EMBL/GenBank/DDBJ whole genome shotgun (WGS) entry which is preliminary data.</text>
</comment>
<dbReference type="Proteomes" id="UP000770015">
    <property type="component" value="Unassembled WGS sequence"/>
</dbReference>
<dbReference type="EMBL" id="JAGSXJ010000022">
    <property type="protein sequence ID" value="KAH6677924.1"/>
    <property type="molecule type" value="Genomic_DNA"/>
</dbReference>
<accession>A0A9P8V5X6</accession>
<feature type="region of interest" description="Disordered" evidence="1">
    <location>
        <begin position="113"/>
        <end position="155"/>
    </location>
</feature>